<accession>A0A1T5ED04</accession>
<dbReference type="Pfam" id="PF17885">
    <property type="entry name" value="Smoa_sbd"/>
    <property type="match status" value="1"/>
</dbReference>
<keyword evidence="3" id="KW-1185">Reference proteome</keyword>
<evidence type="ECO:0000313" key="3">
    <source>
        <dbReference type="Proteomes" id="UP000191112"/>
    </source>
</evidence>
<dbReference type="Gene3D" id="3.30.9.40">
    <property type="match status" value="1"/>
</dbReference>
<dbReference type="EMBL" id="FUYZ01000003">
    <property type="protein sequence ID" value="SKB81912.1"/>
    <property type="molecule type" value="Genomic_DNA"/>
</dbReference>
<organism evidence="2 3">
    <name type="scientific">Soonwooa buanensis</name>
    <dbReference type="NCBI Taxonomy" id="619805"/>
    <lineage>
        <taxon>Bacteria</taxon>
        <taxon>Pseudomonadati</taxon>
        <taxon>Bacteroidota</taxon>
        <taxon>Flavobacteriia</taxon>
        <taxon>Flavobacteriales</taxon>
        <taxon>Weeksellaceae</taxon>
        <taxon>Chryseobacterium group</taxon>
        <taxon>Soonwooa</taxon>
    </lineage>
</organism>
<name>A0A1T5ED04_9FLAO</name>
<dbReference type="RefSeq" id="WP_079666574.1">
    <property type="nucleotide sequence ID" value="NZ_FUYZ01000003.1"/>
</dbReference>
<evidence type="ECO:0000259" key="1">
    <source>
        <dbReference type="Pfam" id="PF17885"/>
    </source>
</evidence>
<dbReference type="SUPFAM" id="SSF51905">
    <property type="entry name" value="FAD/NAD(P)-binding domain"/>
    <property type="match status" value="1"/>
</dbReference>
<dbReference type="Gene3D" id="3.50.50.60">
    <property type="entry name" value="FAD/NAD(P)-binding domain"/>
    <property type="match status" value="2"/>
</dbReference>
<dbReference type="Proteomes" id="UP000191112">
    <property type="component" value="Unassembled WGS sequence"/>
</dbReference>
<feature type="domain" description="Styrene monooxygenase StyA putative substrate binding" evidence="1">
    <location>
        <begin position="149"/>
        <end position="256"/>
    </location>
</feature>
<reference evidence="2 3" key="1">
    <citation type="submission" date="2017-02" db="EMBL/GenBank/DDBJ databases">
        <authorList>
            <person name="Peterson S.W."/>
        </authorList>
    </citation>
    <scope>NUCLEOTIDE SEQUENCE [LARGE SCALE GENOMIC DNA]</scope>
    <source>
        <strain evidence="2 3">DSM 22323</strain>
    </source>
</reference>
<dbReference type="STRING" id="619805.SAMN05660477_01312"/>
<dbReference type="OrthoDB" id="9766816at2"/>
<dbReference type="AlphaFoldDB" id="A0A1T5ED04"/>
<sequence length="409" mass="45734">MSRKVSIVGAGQSGLQLGLGLVKKGYDVTIYSNRTPEQIKYGKVMSSQCMFDMALENERELDINYWEDTCPPVEGLGVTVPHPEKPGEKLFTFAGKLEKNAYAVDQRIKMPFWMEKFEELGGKIIIKDVDENDLEDITAQSDLTILAAGKGSIVQMFERDADKSMYDKPMRALALTYVKGMTPNKPFSKVAFNLIPGVGEYFVFPSETINGPCEIMVLEGIVGGPMDCWQDVKTPEEHLAKSLEILKTYLPWEYERCQNVELTDDNGILSGRFAPTVRKPVATLPSGRKVFGIADVVVVNDPITGQGSNNASKCTKIYYDSILERGDQPFDEAWMNDTFNEYWENVKDVALWTNTLLGPPPPHILKFLGAAAGSQKLADLFANNFNDPRQFFPWWLDPAKTDELIAENA</sequence>
<dbReference type="Gene3D" id="6.10.250.650">
    <property type="match status" value="1"/>
</dbReference>
<evidence type="ECO:0000313" key="2">
    <source>
        <dbReference type="EMBL" id="SKB81912.1"/>
    </source>
</evidence>
<proteinExistence type="predicted"/>
<gene>
    <name evidence="2" type="ORF">SAMN05660477_01312</name>
</gene>
<dbReference type="InterPro" id="IPR036188">
    <property type="entry name" value="FAD/NAD-bd_sf"/>
</dbReference>
<dbReference type="InterPro" id="IPR041654">
    <property type="entry name" value="StyA_sbd"/>
</dbReference>
<protein>
    <submittedName>
        <fullName evidence="2">Dehydrogenase (Flavoprotein)</fullName>
    </submittedName>
</protein>